<reference evidence="1" key="1">
    <citation type="submission" date="2021-06" db="EMBL/GenBank/DDBJ databases">
        <authorList>
            <person name="Kallberg Y."/>
            <person name="Tangrot J."/>
            <person name="Rosling A."/>
        </authorList>
    </citation>
    <scope>NUCLEOTIDE SEQUENCE</scope>
    <source>
        <strain evidence="1">CL356</strain>
    </source>
</reference>
<evidence type="ECO:0000313" key="1">
    <source>
        <dbReference type="EMBL" id="CAG8739080.1"/>
    </source>
</evidence>
<proteinExistence type="predicted"/>
<accession>A0ACA9Q9A2</accession>
<dbReference type="EMBL" id="CAJVPT010046930">
    <property type="protein sequence ID" value="CAG8739080.1"/>
    <property type="molecule type" value="Genomic_DNA"/>
</dbReference>
<keyword evidence="2" id="KW-1185">Reference proteome</keyword>
<dbReference type="Proteomes" id="UP000789525">
    <property type="component" value="Unassembled WGS sequence"/>
</dbReference>
<feature type="non-terminal residue" evidence="1">
    <location>
        <position position="1"/>
    </location>
</feature>
<comment type="caution">
    <text evidence="1">The sequence shown here is derived from an EMBL/GenBank/DDBJ whole genome shotgun (WGS) entry which is preliminary data.</text>
</comment>
<name>A0ACA9Q9A2_9GLOM</name>
<evidence type="ECO:0000313" key="2">
    <source>
        <dbReference type="Proteomes" id="UP000789525"/>
    </source>
</evidence>
<gene>
    <name evidence="1" type="ORF">ACOLOM_LOCUS12070</name>
</gene>
<sequence>DTKDTDNRGALRSSCVTNPIEMLLIGLCILPRNHPKSVATRIFTVALFYGERVLRLGPGEWEGQGGDNGSNGHQTIRQSISVVCFDLASQRDKT</sequence>
<protein>
    <submittedName>
        <fullName evidence="1">10195_t:CDS:1</fullName>
    </submittedName>
</protein>
<organism evidence="1 2">
    <name type="scientific">Acaulospora colombiana</name>
    <dbReference type="NCBI Taxonomy" id="27376"/>
    <lineage>
        <taxon>Eukaryota</taxon>
        <taxon>Fungi</taxon>
        <taxon>Fungi incertae sedis</taxon>
        <taxon>Mucoromycota</taxon>
        <taxon>Glomeromycotina</taxon>
        <taxon>Glomeromycetes</taxon>
        <taxon>Diversisporales</taxon>
        <taxon>Acaulosporaceae</taxon>
        <taxon>Acaulospora</taxon>
    </lineage>
</organism>